<comment type="caution">
    <text evidence="1">The sequence shown here is derived from an EMBL/GenBank/DDBJ whole genome shotgun (WGS) entry which is preliminary data.</text>
</comment>
<keyword evidence="2" id="KW-1185">Reference proteome</keyword>
<gene>
    <name evidence="1" type="ORF">FE633_26010</name>
</gene>
<dbReference type="Proteomes" id="UP000305906">
    <property type="component" value="Unassembled WGS sequence"/>
</dbReference>
<evidence type="ECO:0000313" key="2">
    <source>
        <dbReference type="Proteomes" id="UP000305906"/>
    </source>
</evidence>
<dbReference type="AlphaFoldDB" id="A0A5R9FRE3"/>
<reference evidence="1 2" key="1">
    <citation type="submission" date="2019-05" db="EMBL/GenBank/DDBJ databases">
        <title>Streptomyces sp. NEAU-C151, a novel actinomycete isolated from soil.</title>
        <authorList>
            <person name="Han L."/>
            <person name="Jiang H."/>
        </authorList>
    </citation>
    <scope>NUCLEOTIDE SEQUENCE [LARGE SCALE GENOMIC DNA]</scope>
    <source>
        <strain evidence="1 2">NEAU-C151</strain>
    </source>
</reference>
<evidence type="ECO:0000313" key="1">
    <source>
        <dbReference type="EMBL" id="TLS43403.1"/>
    </source>
</evidence>
<protein>
    <submittedName>
        <fullName evidence="1">Uncharacterized protein</fullName>
    </submittedName>
</protein>
<name>A0A5R9FRE3_9ACTN</name>
<sequence length="363" mass="40030">MVWRRKKREQVVHNADVAKVMCRIFDSLPTTSDPDQVAKHYVKRLMKPATGQLVSAKKLSGSDFYIGLSAEDPAYNLERLTKRATLVSDTLLLTHGRSAPYRHIETYRTLPVTNSMQSAIVQSEISYGIHCPDVSRLGRYLIDSEPLLRTGLAWYLPYLSGTNVNLSFIASPGRADGSPRSHQITAVDYLVRDGRAVNVSESAPMKSAAVRFILGVDLPFIDGIAMSEFSKITVEEFNGHRSVRNFIQGRINQLDDAMNAEQSEREIRQIGLDIKGSIIKATEDLNKASRTGAIAATKAGVSTVTGVLVAVCGPFLQEALAVLGVSGGLWAFIDAKAQQNPRQIIEDKWYYVWVLYQKGGSVL</sequence>
<dbReference type="EMBL" id="VBZC01000030">
    <property type="protein sequence ID" value="TLS43403.1"/>
    <property type="molecule type" value="Genomic_DNA"/>
</dbReference>
<proteinExistence type="predicted"/>
<accession>A0A5R9FRE3</accession>
<organism evidence="1 2">
    <name type="scientific">Streptomyces montanus</name>
    <dbReference type="NCBI Taxonomy" id="2580423"/>
    <lineage>
        <taxon>Bacteria</taxon>
        <taxon>Bacillati</taxon>
        <taxon>Actinomycetota</taxon>
        <taxon>Actinomycetes</taxon>
        <taxon>Kitasatosporales</taxon>
        <taxon>Streptomycetaceae</taxon>
        <taxon>Streptomyces</taxon>
    </lineage>
</organism>
<dbReference type="RefSeq" id="WP_138047615.1">
    <property type="nucleotide sequence ID" value="NZ_VBZC01000030.1"/>
</dbReference>